<dbReference type="SUPFAM" id="SSF48013">
    <property type="entry name" value="NusB-like"/>
    <property type="match status" value="1"/>
</dbReference>
<dbReference type="Gene3D" id="3.40.50.150">
    <property type="entry name" value="Vaccinia Virus protein VP39"/>
    <property type="match status" value="1"/>
</dbReference>
<keyword evidence="10 14" id="KW-0694">RNA-binding</keyword>
<name>A0AAU9EQ27_9FIRM</name>
<evidence type="ECO:0000256" key="1">
    <source>
        <dbReference type="ARBA" id="ARBA00002724"/>
    </source>
</evidence>
<comment type="similarity">
    <text evidence="3 14">Belongs to the class I-like SAM-binding methyltransferase superfamily. RsmB/NOP family.</text>
</comment>
<dbReference type="NCBIfam" id="TIGR00563">
    <property type="entry name" value="rsmB"/>
    <property type="match status" value="1"/>
</dbReference>
<dbReference type="GO" id="GO:0005737">
    <property type="term" value="C:cytoplasm"/>
    <property type="evidence" value="ECO:0007669"/>
    <property type="project" value="UniProtKB-SubCell"/>
</dbReference>
<evidence type="ECO:0000256" key="8">
    <source>
        <dbReference type="ARBA" id="ARBA00022679"/>
    </source>
</evidence>
<feature type="active site" description="Nucleophile" evidence="14">
    <location>
        <position position="383"/>
    </location>
</feature>
<feature type="binding site" evidence="14">
    <location>
        <begin position="261"/>
        <end position="267"/>
    </location>
    <ligand>
        <name>S-adenosyl-L-methionine</name>
        <dbReference type="ChEBI" id="CHEBI:59789"/>
    </ligand>
</feature>
<dbReference type="InterPro" id="IPR004573">
    <property type="entry name" value="rRNA_ssu_MeTfrase_B"/>
</dbReference>
<dbReference type="PROSITE" id="PS51686">
    <property type="entry name" value="SAM_MT_RSMB_NOP"/>
    <property type="match status" value="1"/>
</dbReference>
<dbReference type="Pfam" id="PF22458">
    <property type="entry name" value="RsmF-B_ferredox"/>
    <property type="match status" value="1"/>
</dbReference>
<evidence type="ECO:0000256" key="6">
    <source>
        <dbReference type="ARBA" id="ARBA00022552"/>
    </source>
</evidence>
<dbReference type="CDD" id="cd02440">
    <property type="entry name" value="AdoMet_MTases"/>
    <property type="match status" value="1"/>
</dbReference>
<dbReference type="PANTHER" id="PTHR22807:SF53">
    <property type="entry name" value="RIBOSOMAL RNA SMALL SUBUNIT METHYLTRANSFERASE B-RELATED"/>
    <property type="match status" value="1"/>
</dbReference>
<evidence type="ECO:0000256" key="4">
    <source>
        <dbReference type="ARBA" id="ARBA00012140"/>
    </source>
</evidence>
<comment type="catalytic activity">
    <reaction evidence="13">
        <text>cytidine(967) in 16S rRNA + S-adenosyl-L-methionine = 5-methylcytidine(967) in 16S rRNA + S-adenosyl-L-homocysteine + H(+)</text>
        <dbReference type="Rhea" id="RHEA:42748"/>
        <dbReference type="Rhea" id="RHEA-COMP:10219"/>
        <dbReference type="Rhea" id="RHEA-COMP:10220"/>
        <dbReference type="ChEBI" id="CHEBI:15378"/>
        <dbReference type="ChEBI" id="CHEBI:57856"/>
        <dbReference type="ChEBI" id="CHEBI:59789"/>
        <dbReference type="ChEBI" id="CHEBI:74483"/>
        <dbReference type="ChEBI" id="CHEBI:82748"/>
        <dbReference type="EC" id="2.1.1.176"/>
    </reaction>
</comment>
<keyword evidence="7 14" id="KW-0489">Methyltransferase</keyword>
<dbReference type="NCBIfam" id="TIGR00446">
    <property type="entry name" value="nop2p"/>
    <property type="match status" value="1"/>
</dbReference>
<evidence type="ECO:0000256" key="2">
    <source>
        <dbReference type="ARBA" id="ARBA00004496"/>
    </source>
</evidence>
<dbReference type="InterPro" id="IPR029063">
    <property type="entry name" value="SAM-dependent_MTases_sf"/>
</dbReference>
<dbReference type="FunFam" id="3.40.50.150:FF:000022">
    <property type="entry name" value="Ribosomal RNA small subunit methyltransferase B"/>
    <property type="match status" value="1"/>
</dbReference>
<dbReference type="Proteomes" id="UP001321786">
    <property type="component" value="Chromosome"/>
</dbReference>
<evidence type="ECO:0000256" key="12">
    <source>
        <dbReference type="ARBA" id="ARBA00031088"/>
    </source>
</evidence>
<dbReference type="Pfam" id="PF01189">
    <property type="entry name" value="Methyltr_RsmB-F"/>
    <property type="match status" value="1"/>
</dbReference>
<dbReference type="InterPro" id="IPR049560">
    <property type="entry name" value="MeTrfase_RsmB-F_NOP2_cat"/>
</dbReference>
<dbReference type="GO" id="GO:0008649">
    <property type="term" value="F:rRNA methyltransferase activity"/>
    <property type="evidence" value="ECO:0007669"/>
    <property type="project" value="InterPro"/>
</dbReference>
<keyword evidence="17" id="KW-1185">Reference proteome</keyword>
<keyword evidence="9 14" id="KW-0949">S-adenosyl-L-methionine</keyword>
<evidence type="ECO:0000256" key="3">
    <source>
        <dbReference type="ARBA" id="ARBA00007494"/>
    </source>
</evidence>
<dbReference type="InterPro" id="IPR018314">
    <property type="entry name" value="RsmB/NOL1/NOP2-like_CS"/>
</dbReference>
<evidence type="ECO:0000256" key="7">
    <source>
        <dbReference type="ARBA" id="ARBA00022603"/>
    </source>
</evidence>
<dbReference type="InterPro" id="IPR001678">
    <property type="entry name" value="MeTrfase_RsmB-F_NOP2_dom"/>
</dbReference>
<evidence type="ECO:0000256" key="11">
    <source>
        <dbReference type="ARBA" id="ARBA00030399"/>
    </source>
</evidence>
<dbReference type="InterPro" id="IPR054728">
    <property type="entry name" value="RsmB-like_ferredoxin"/>
</dbReference>
<sequence>MHNPRKQALFILETFDETKGYSNLLLNKLNNNQDYSYQDKRFISNLVYGVIENRLLLDYIIRKYSSIRLKKIHNSVLNNLRIGAYQIIFLDRVPDSAAVNEAVKITKKINFRSSGFVNAILRQISINKNNLPLPNRNEDIINYFSIKYSHSKWLVKNWIEDYGEEFTEKLLESNNKKPDISVRVNTIKISKNKLVKKLISKGFMVKESEYLDEALIISSGTKSIIDSDEFKNGEFIVQDVGSMLIAKLLNPLESDIVLDVCSAPGGKTTFLGQIMNNKGSIIARDIYGHKIDLIRKNCEKLGLTNVKTESVDGRIFRKEDANKFDKILLDAPCSGIGIIRRKPEIKYLKTEKDIIDLSKLQSELLDTNSKYLKKGGTLMYSTCSIDKKENEMVIKNFLENHNDFELISTNYLNKGNKEWIYLFPNVEETDGFFMCMLKKL</sequence>
<accession>A0AAU9EQ27</accession>
<gene>
    <name evidence="16" type="primary">rsmB</name>
    <name evidence="16" type="ORF">HLPR_17970</name>
</gene>
<protein>
    <recommendedName>
        <fullName evidence="4">16S rRNA (cytosine(967)-C(5))-methyltransferase</fullName>
        <ecNumber evidence="4">2.1.1.176</ecNumber>
    </recommendedName>
    <alternativeName>
        <fullName evidence="11">16S rRNA m5C967 methyltransferase</fullName>
    </alternativeName>
    <alternativeName>
        <fullName evidence="12">rRNA (cytosine-C(5)-)-methyltransferase RsmB</fullName>
    </alternativeName>
</protein>
<evidence type="ECO:0000256" key="9">
    <source>
        <dbReference type="ARBA" id="ARBA00022691"/>
    </source>
</evidence>
<dbReference type="FunFam" id="3.30.70.1170:FF:000003">
    <property type="entry name" value="16S rRNA (Cytosine(967)-C(5))-methyltransferase RsmB"/>
    <property type="match status" value="1"/>
</dbReference>
<dbReference type="InterPro" id="IPR011023">
    <property type="entry name" value="Nop2p"/>
</dbReference>
<dbReference type="Gene3D" id="3.30.70.1170">
    <property type="entry name" value="Sun protein, domain 3"/>
    <property type="match status" value="1"/>
</dbReference>
<dbReference type="GO" id="GO:0006355">
    <property type="term" value="P:regulation of DNA-templated transcription"/>
    <property type="evidence" value="ECO:0007669"/>
    <property type="project" value="InterPro"/>
</dbReference>
<dbReference type="EMBL" id="AP028654">
    <property type="protein sequence ID" value="BEP29466.1"/>
    <property type="molecule type" value="Genomic_DNA"/>
</dbReference>
<organism evidence="16 17">
    <name type="scientific">Helicovermis profundi</name>
    <dbReference type="NCBI Taxonomy" id="3065157"/>
    <lineage>
        <taxon>Bacteria</taxon>
        <taxon>Bacillati</taxon>
        <taxon>Bacillota</taxon>
        <taxon>Clostridia</taxon>
        <taxon>Helicovermis</taxon>
    </lineage>
</organism>
<feature type="binding site" evidence="14">
    <location>
        <position position="285"/>
    </location>
    <ligand>
        <name>S-adenosyl-L-methionine</name>
        <dbReference type="ChEBI" id="CHEBI:59789"/>
    </ligand>
</feature>
<dbReference type="Pfam" id="PF01029">
    <property type="entry name" value="NusB"/>
    <property type="match status" value="1"/>
</dbReference>
<keyword evidence="6" id="KW-0698">rRNA processing</keyword>
<feature type="domain" description="SAM-dependent MTase RsmB/NOP-type" evidence="15">
    <location>
        <begin position="170"/>
        <end position="440"/>
    </location>
</feature>
<evidence type="ECO:0000256" key="13">
    <source>
        <dbReference type="ARBA" id="ARBA00047283"/>
    </source>
</evidence>
<dbReference type="Gene3D" id="1.10.940.10">
    <property type="entry name" value="NusB-like"/>
    <property type="match status" value="1"/>
</dbReference>
<evidence type="ECO:0000313" key="17">
    <source>
        <dbReference type="Proteomes" id="UP001321786"/>
    </source>
</evidence>
<dbReference type="AlphaFoldDB" id="A0AAU9EQ27"/>
<keyword evidence="8 14" id="KW-0808">Transferase</keyword>
<evidence type="ECO:0000259" key="15">
    <source>
        <dbReference type="PROSITE" id="PS51686"/>
    </source>
</evidence>
<evidence type="ECO:0000256" key="14">
    <source>
        <dbReference type="PROSITE-ProRule" id="PRU01023"/>
    </source>
</evidence>
<dbReference type="KEGG" id="hprf:HLPR_17970"/>
<dbReference type="InterPro" id="IPR006027">
    <property type="entry name" value="NusB_RsmB_TIM44"/>
</dbReference>
<evidence type="ECO:0000256" key="10">
    <source>
        <dbReference type="ARBA" id="ARBA00022884"/>
    </source>
</evidence>
<dbReference type="PANTHER" id="PTHR22807">
    <property type="entry name" value="NOP2 YEAST -RELATED NOL1/NOP2/FMU SUN DOMAIN-CONTAINING"/>
    <property type="match status" value="1"/>
</dbReference>
<dbReference type="PROSITE" id="PS01153">
    <property type="entry name" value="NOL1_NOP2_SUN"/>
    <property type="match status" value="1"/>
</dbReference>
<dbReference type="RefSeq" id="WP_338535096.1">
    <property type="nucleotide sequence ID" value="NZ_AP028654.1"/>
</dbReference>
<comment type="function">
    <text evidence="1">Specifically methylates the cytosine at position 967 (m5C967) of 16S rRNA.</text>
</comment>
<comment type="subcellular location">
    <subcellularLocation>
        <location evidence="2">Cytoplasm</location>
    </subcellularLocation>
</comment>
<evidence type="ECO:0000256" key="5">
    <source>
        <dbReference type="ARBA" id="ARBA00022490"/>
    </source>
</evidence>
<reference evidence="16 17" key="1">
    <citation type="submission" date="2023-08" db="EMBL/GenBank/DDBJ databases">
        <title>Helicovermis profunda gen. nov., sp. nov., a novel mesophilic, fermentative bacterium within the Bacillota from a deep-sea hydrothermal vent chimney.</title>
        <authorList>
            <person name="Miyazaki U."/>
            <person name="Mizutani D."/>
            <person name="Hashimoto Y."/>
            <person name="Tame A."/>
            <person name="Sawayama S."/>
            <person name="Miyazaki J."/>
            <person name="Takai K."/>
            <person name="Nakagawa S."/>
        </authorList>
    </citation>
    <scope>NUCLEOTIDE SEQUENCE [LARGE SCALE GENOMIC DNA]</scope>
    <source>
        <strain evidence="16 17">S502</strain>
    </source>
</reference>
<dbReference type="GO" id="GO:0003723">
    <property type="term" value="F:RNA binding"/>
    <property type="evidence" value="ECO:0007669"/>
    <property type="project" value="UniProtKB-UniRule"/>
</dbReference>
<keyword evidence="5" id="KW-0963">Cytoplasm</keyword>
<dbReference type="InterPro" id="IPR023267">
    <property type="entry name" value="RCMT"/>
</dbReference>
<proteinExistence type="inferred from homology"/>
<dbReference type="PRINTS" id="PR02008">
    <property type="entry name" value="RCMTFAMILY"/>
</dbReference>
<dbReference type="InterPro" id="IPR035926">
    <property type="entry name" value="NusB-like_sf"/>
</dbReference>
<feature type="binding site" evidence="14">
    <location>
        <position position="330"/>
    </location>
    <ligand>
        <name>S-adenosyl-L-methionine</name>
        <dbReference type="ChEBI" id="CHEBI:59789"/>
    </ligand>
</feature>
<dbReference type="SUPFAM" id="SSF53335">
    <property type="entry name" value="S-adenosyl-L-methionine-dependent methyltransferases"/>
    <property type="match status" value="1"/>
</dbReference>
<evidence type="ECO:0000313" key="16">
    <source>
        <dbReference type="EMBL" id="BEP29466.1"/>
    </source>
</evidence>
<dbReference type="NCBIfam" id="NF011494">
    <property type="entry name" value="PRK14902.1"/>
    <property type="match status" value="1"/>
</dbReference>
<dbReference type="EC" id="2.1.1.176" evidence="4"/>
<feature type="binding site" evidence="14">
    <location>
        <position position="312"/>
    </location>
    <ligand>
        <name>S-adenosyl-L-methionine</name>
        <dbReference type="ChEBI" id="CHEBI:59789"/>
    </ligand>
</feature>